<proteinExistence type="predicted"/>
<sequence>MFFSRSVLAITMKVFHLRPMCFVNIISDEFYAAWKDRILLLGSVSVESEECLSVSCVKFDEFGNAFVDLIELLETGRNVYGLIYLKKLAVHLELPTARGSLVSLR</sequence>
<reference evidence="1" key="1">
    <citation type="submission" date="2019-12" db="EMBL/GenBank/DDBJ databases">
        <title>Genome sequencing and annotation of Brassica cretica.</title>
        <authorList>
            <person name="Studholme D.J."/>
            <person name="Sarris P."/>
        </authorList>
    </citation>
    <scope>NUCLEOTIDE SEQUENCE</scope>
    <source>
        <strain evidence="1">PFS-109/04</strain>
        <tissue evidence="1">Leaf</tissue>
    </source>
</reference>
<dbReference type="Proteomes" id="UP000712600">
    <property type="component" value="Unassembled WGS sequence"/>
</dbReference>
<gene>
    <name evidence="1" type="ORF">F2Q69_00026936</name>
</gene>
<dbReference type="AlphaFoldDB" id="A0A8S9S1X7"/>
<protein>
    <submittedName>
        <fullName evidence="1">Uncharacterized protein</fullName>
    </submittedName>
</protein>
<evidence type="ECO:0000313" key="2">
    <source>
        <dbReference type="Proteomes" id="UP000712600"/>
    </source>
</evidence>
<accession>A0A8S9S1X7</accession>
<dbReference type="EMBL" id="QGKX02000088">
    <property type="protein sequence ID" value="KAF3586723.1"/>
    <property type="molecule type" value="Genomic_DNA"/>
</dbReference>
<name>A0A8S9S1X7_BRACR</name>
<organism evidence="1 2">
    <name type="scientific">Brassica cretica</name>
    <name type="common">Mustard</name>
    <dbReference type="NCBI Taxonomy" id="69181"/>
    <lineage>
        <taxon>Eukaryota</taxon>
        <taxon>Viridiplantae</taxon>
        <taxon>Streptophyta</taxon>
        <taxon>Embryophyta</taxon>
        <taxon>Tracheophyta</taxon>
        <taxon>Spermatophyta</taxon>
        <taxon>Magnoliopsida</taxon>
        <taxon>eudicotyledons</taxon>
        <taxon>Gunneridae</taxon>
        <taxon>Pentapetalae</taxon>
        <taxon>rosids</taxon>
        <taxon>malvids</taxon>
        <taxon>Brassicales</taxon>
        <taxon>Brassicaceae</taxon>
        <taxon>Brassiceae</taxon>
        <taxon>Brassica</taxon>
    </lineage>
</organism>
<evidence type="ECO:0000313" key="1">
    <source>
        <dbReference type="EMBL" id="KAF3586723.1"/>
    </source>
</evidence>
<comment type="caution">
    <text evidence="1">The sequence shown here is derived from an EMBL/GenBank/DDBJ whole genome shotgun (WGS) entry which is preliminary data.</text>
</comment>